<accession>A0A1E5XQR8</accession>
<dbReference type="InterPro" id="IPR003918">
    <property type="entry name" value="NADH_UbQ_OxRdtase"/>
</dbReference>
<evidence type="ECO:0000256" key="5">
    <source>
        <dbReference type="ARBA" id="ARBA00022989"/>
    </source>
</evidence>
<feature type="transmembrane region" description="Helical" evidence="8">
    <location>
        <begin position="81"/>
        <end position="108"/>
    </location>
</feature>
<feature type="transmembrane region" description="Helical" evidence="8">
    <location>
        <begin position="252"/>
        <end position="275"/>
    </location>
</feature>
<keyword evidence="5 8" id="KW-1133">Transmembrane helix</keyword>
<feature type="transmembrane region" description="Helical" evidence="8">
    <location>
        <begin position="174"/>
        <end position="194"/>
    </location>
</feature>
<dbReference type="GO" id="GO:0008137">
    <property type="term" value="F:NADH dehydrogenase (ubiquinone) activity"/>
    <property type="evidence" value="ECO:0007669"/>
    <property type="project" value="InterPro"/>
</dbReference>
<dbReference type="PANTHER" id="PTHR42703">
    <property type="entry name" value="NADH DEHYDROGENASE"/>
    <property type="match status" value="1"/>
</dbReference>
<dbReference type="InterPro" id="IPR050586">
    <property type="entry name" value="CPA3_Na-H_Antiporter_D"/>
</dbReference>
<evidence type="ECO:0000256" key="6">
    <source>
        <dbReference type="ARBA" id="ARBA00023136"/>
    </source>
</evidence>
<keyword evidence="3" id="KW-1003">Cell membrane</keyword>
<comment type="similarity">
    <text evidence="2">Belongs to the CPA3 antiporters (TC 2.A.63) subunit D family.</text>
</comment>
<evidence type="ECO:0000256" key="2">
    <source>
        <dbReference type="ARBA" id="ARBA00005346"/>
    </source>
</evidence>
<dbReference type="AlphaFoldDB" id="A0A1E5XQR8"/>
<keyword evidence="11" id="KW-1185">Reference proteome</keyword>
<evidence type="ECO:0000256" key="8">
    <source>
        <dbReference type="SAM" id="Phobius"/>
    </source>
</evidence>
<feature type="transmembrane region" description="Helical" evidence="8">
    <location>
        <begin position="310"/>
        <end position="328"/>
    </location>
</feature>
<evidence type="ECO:0000259" key="9">
    <source>
        <dbReference type="Pfam" id="PF00361"/>
    </source>
</evidence>
<evidence type="ECO:0000313" key="10">
    <source>
        <dbReference type="EMBL" id="OEO30923.1"/>
    </source>
</evidence>
<dbReference type="Proteomes" id="UP000095463">
    <property type="component" value="Unassembled WGS sequence"/>
</dbReference>
<name>A0A1E5XQR8_9HYPH</name>
<feature type="transmembrane region" description="Helical" evidence="8">
    <location>
        <begin position="144"/>
        <end position="162"/>
    </location>
</feature>
<proteinExistence type="inferred from homology"/>
<reference evidence="10 11" key="1">
    <citation type="journal article" date="2015" name="Genome Announc.">
        <title>Genome Assemblies of Three Soil-Associated Devosia species: D. insulae, D. limi, and D. soli.</title>
        <authorList>
            <person name="Hassan Y.I."/>
            <person name="Lepp D."/>
            <person name="Zhou T."/>
        </authorList>
    </citation>
    <scope>NUCLEOTIDE SEQUENCE [LARGE SCALE GENOMIC DNA]</scope>
    <source>
        <strain evidence="10 11">DS-56</strain>
    </source>
</reference>
<feature type="transmembrane region" description="Helical" evidence="8">
    <location>
        <begin position="421"/>
        <end position="440"/>
    </location>
</feature>
<organism evidence="10 11">
    <name type="scientific">Devosia insulae DS-56</name>
    <dbReference type="NCBI Taxonomy" id="1116389"/>
    <lineage>
        <taxon>Bacteria</taxon>
        <taxon>Pseudomonadati</taxon>
        <taxon>Pseudomonadota</taxon>
        <taxon>Alphaproteobacteria</taxon>
        <taxon>Hyphomicrobiales</taxon>
        <taxon>Devosiaceae</taxon>
        <taxon>Devosia</taxon>
    </lineage>
</organism>
<keyword evidence="6 8" id="KW-0472">Membrane</keyword>
<dbReference type="PANTHER" id="PTHR42703:SF1">
    <property type="entry name" value="NA(+)_H(+) ANTIPORTER SUBUNIT D1"/>
    <property type="match status" value="1"/>
</dbReference>
<keyword evidence="4 7" id="KW-0812">Transmembrane</keyword>
<dbReference type="GO" id="GO:0042773">
    <property type="term" value="P:ATP synthesis coupled electron transport"/>
    <property type="evidence" value="ECO:0007669"/>
    <property type="project" value="InterPro"/>
</dbReference>
<dbReference type="InterPro" id="IPR001750">
    <property type="entry name" value="ND/Mrp_TM"/>
</dbReference>
<evidence type="ECO:0000256" key="4">
    <source>
        <dbReference type="ARBA" id="ARBA00022692"/>
    </source>
</evidence>
<comment type="caution">
    <text evidence="10">The sequence shown here is derived from an EMBL/GenBank/DDBJ whole genome shotgun (WGS) entry which is preliminary data.</text>
</comment>
<feature type="transmembrane region" description="Helical" evidence="8">
    <location>
        <begin position="281"/>
        <end position="303"/>
    </location>
</feature>
<feature type="transmembrane region" description="Helical" evidence="8">
    <location>
        <begin position="214"/>
        <end position="240"/>
    </location>
</feature>
<dbReference type="RefSeq" id="WP_069909872.1">
    <property type="nucleotide sequence ID" value="NZ_LAJE02000177.1"/>
</dbReference>
<feature type="domain" description="NADH:quinone oxidoreductase/Mrp antiporter transmembrane" evidence="9">
    <location>
        <begin position="139"/>
        <end position="411"/>
    </location>
</feature>
<gene>
    <name evidence="10" type="ORF">VW23_018775</name>
</gene>
<feature type="transmembrane region" description="Helical" evidence="8">
    <location>
        <begin position="41"/>
        <end position="61"/>
    </location>
</feature>
<feature type="transmembrane region" description="Helical" evidence="8">
    <location>
        <begin position="15"/>
        <end position="34"/>
    </location>
</feature>
<protein>
    <recommendedName>
        <fullName evidence="9">NADH:quinone oxidoreductase/Mrp antiporter transmembrane domain-containing protein</fullName>
    </recommendedName>
</protein>
<dbReference type="OrthoDB" id="9768329at2"/>
<dbReference type="EMBL" id="LAJE02000177">
    <property type="protein sequence ID" value="OEO30923.1"/>
    <property type="molecule type" value="Genomic_DNA"/>
</dbReference>
<comment type="subcellular location">
    <subcellularLocation>
        <location evidence="1">Cell membrane</location>
        <topology evidence="1">Multi-pass membrane protein</topology>
    </subcellularLocation>
    <subcellularLocation>
        <location evidence="7">Membrane</location>
        <topology evidence="7">Multi-pass membrane protein</topology>
    </subcellularLocation>
</comment>
<dbReference type="GO" id="GO:0005886">
    <property type="term" value="C:plasma membrane"/>
    <property type="evidence" value="ECO:0007669"/>
    <property type="project" value="UniProtKB-SubCell"/>
</dbReference>
<dbReference type="Pfam" id="PF00361">
    <property type="entry name" value="Proton_antipo_M"/>
    <property type="match status" value="1"/>
</dbReference>
<evidence type="ECO:0000313" key="11">
    <source>
        <dbReference type="Proteomes" id="UP000095463"/>
    </source>
</evidence>
<feature type="transmembrane region" description="Helical" evidence="8">
    <location>
        <begin position="340"/>
        <end position="361"/>
    </location>
</feature>
<feature type="transmembrane region" description="Helical" evidence="8">
    <location>
        <begin position="120"/>
        <end position="138"/>
    </location>
</feature>
<dbReference type="PRINTS" id="PR01437">
    <property type="entry name" value="NUOXDRDTASE4"/>
</dbReference>
<evidence type="ECO:0000256" key="7">
    <source>
        <dbReference type="RuleBase" id="RU000320"/>
    </source>
</evidence>
<feature type="transmembrane region" description="Helical" evidence="8">
    <location>
        <begin position="373"/>
        <end position="401"/>
    </location>
</feature>
<sequence length="525" mass="54920">MSGAMQDFATHPTNWLVILPVVLALLGGAVLLMLREAREAQFWLALGIVAVIFVSDIALALRVSETGPVAMTMGRWLPPFGISFVADLTSAVFALAAAGVTLLLLVYLRMDMPDRARRDGVYPLILLLLAGVSGSFLTGDLFNLYVWFEVMLISSFGLMVLGGRNIQLDGTVKYGFLNFLATTFFLAALGLLYGTLGTLNMADIVGRAGLANPAVMTSIAALLLLAFGMKAAAFPVNAWLPASYHAPPAAISALLAGLLTKVGVYALLRALVMLLPASREVLEPVLVLVAIGTLILGPLGAIAETNLRRALGFLVIGGIGATIAGAALGNATGLAGSVTYVLHAMLTISGLYLVAGLLEAISGETDTRRMGGVYAAASLPSLLFFVLMLAVAGVPPFLGFWPKLLLVQGGIEGWGFGRDGWALTLWLAVLANALLTLIAVSRLWAHIFWRPGHEGAATEAPNPDLKPLSPQVRWLGLGSAGVLTLVVLLLGLWPEPLLGFGKDAAAGLLRPANYIVATGLEGAAP</sequence>
<evidence type="ECO:0000256" key="1">
    <source>
        <dbReference type="ARBA" id="ARBA00004651"/>
    </source>
</evidence>
<evidence type="ECO:0000256" key="3">
    <source>
        <dbReference type="ARBA" id="ARBA00022475"/>
    </source>
</evidence>
<feature type="transmembrane region" description="Helical" evidence="8">
    <location>
        <begin position="474"/>
        <end position="493"/>
    </location>
</feature>